<dbReference type="Proteomes" id="UP001174997">
    <property type="component" value="Unassembled WGS sequence"/>
</dbReference>
<evidence type="ECO:0000313" key="1">
    <source>
        <dbReference type="EMBL" id="KAK0661231.1"/>
    </source>
</evidence>
<dbReference type="AlphaFoldDB" id="A0AA39YZ53"/>
<name>A0AA39YZ53_9PEZI</name>
<protein>
    <submittedName>
        <fullName evidence="1">Uncharacterized protein</fullName>
    </submittedName>
</protein>
<proteinExistence type="predicted"/>
<evidence type="ECO:0000313" key="2">
    <source>
        <dbReference type="Proteomes" id="UP001174997"/>
    </source>
</evidence>
<keyword evidence="2" id="KW-1185">Reference proteome</keyword>
<gene>
    <name evidence="1" type="ORF">QBC41DRAFT_383085</name>
</gene>
<accession>A0AA39YZ53</accession>
<sequence>MPVRASFQPSIPGLVLGQPPELFQHTLVSVVCAGESGRIRHQECTFTGLKDIFTALIESQSRTEALSPQRFLDIFKRDNEMFRNSMHQDG</sequence>
<reference evidence="1" key="1">
    <citation type="submission" date="2023-06" db="EMBL/GenBank/DDBJ databases">
        <title>Genome-scale phylogeny and comparative genomics of the fungal order Sordariales.</title>
        <authorList>
            <consortium name="Lawrence Berkeley National Laboratory"/>
            <person name="Hensen N."/>
            <person name="Bonometti L."/>
            <person name="Westerberg I."/>
            <person name="Brannstrom I.O."/>
            <person name="Guillou S."/>
            <person name="Cros-Aarteil S."/>
            <person name="Calhoun S."/>
            <person name="Haridas S."/>
            <person name="Kuo A."/>
            <person name="Mondo S."/>
            <person name="Pangilinan J."/>
            <person name="Riley R."/>
            <person name="Labutti K."/>
            <person name="Andreopoulos B."/>
            <person name="Lipzen A."/>
            <person name="Chen C."/>
            <person name="Yanf M."/>
            <person name="Daum C."/>
            <person name="Ng V."/>
            <person name="Clum A."/>
            <person name="Steindorff A."/>
            <person name="Ohm R."/>
            <person name="Martin F."/>
            <person name="Silar P."/>
            <person name="Natvig D."/>
            <person name="Lalanne C."/>
            <person name="Gautier V."/>
            <person name="Ament-Velasquez S.L."/>
            <person name="Kruys A."/>
            <person name="Hutchinson M.I."/>
            <person name="Powell A.J."/>
            <person name="Barry K."/>
            <person name="Miller A.N."/>
            <person name="Grigoriev I.V."/>
            <person name="Debuchy R."/>
            <person name="Gladieux P."/>
            <person name="Thoren M.H."/>
            <person name="Johannesson H."/>
        </authorList>
    </citation>
    <scope>NUCLEOTIDE SEQUENCE</scope>
    <source>
        <strain evidence="1">CBS 307.81</strain>
    </source>
</reference>
<organism evidence="1 2">
    <name type="scientific">Cercophora samala</name>
    <dbReference type="NCBI Taxonomy" id="330535"/>
    <lineage>
        <taxon>Eukaryota</taxon>
        <taxon>Fungi</taxon>
        <taxon>Dikarya</taxon>
        <taxon>Ascomycota</taxon>
        <taxon>Pezizomycotina</taxon>
        <taxon>Sordariomycetes</taxon>
        <taxon>Sordariomycetidae</taxon>
        <taxon>Sordariales</taxon>
        <taxon>Lasiosphaeriaceae</taxon>
        <taxon>Cercophora</taxon>
    </lineage>
</organism>
<comment type="caution">
    <text evidence="1">The sequence shown here is derived from an EMBL/GenBank/DDBJ whole genome shotgun (WGS) entry which is preliminary data.</text>
</comment>
<feature type="non-terminal residue" evidence="1">
    <location>
        <position position="90"/>
    </location>
</feature>
<dbReference type="EMBL" id="JAULSY010000154">
    <property type="protein sequence ID" value="KAK0661231.1"/>
    <property type="molecule type" value="Genomic_DNA"/>
</dbReference>